<evidence type="ECO:0000313" key="2">
    <source>
        <dbReference type="EMBL" id="CAG8698431.1"/>
    </source>
</evidence>
<dbReference type="OrthoDB" id="2440780at2759"/>
<organism evidence="2 3">
    <name type="scientific">Dentiscutata erythropus</name>
    <dbReference type="NCBI Taxonomy" id="1348616"/>
    <lineage>
        <taxon>Eukaryota</taxon>
        <taxon>Fungi</taxon>
        <taxon>Fungi incertae sedis</taxon>
        <taxon>Mucoromycota</taxon>
        <taxon>Glomeromycotina</taxon>
        <taxon>Glomeromycetes</taxon>
        <taxon>Diversisporales</taxon>
        <taxon>Gigasporaceae</taxon>
        <taxon>Dentiscutata</taxon>
    </lineage>
</organism>
<feature type="compositionally biased region" description="Acidic residues" evidence="1">
    <location>
        <begin position="37"/>
        <end position="46"/>
    </location>
</feature>
<gene>
    <name evidence="2" type="ORF">DERYTH_LOCUS12827</name>
</gene>
<feature type="compositionally biased region" description="Basic and acidic residues" evidence="1">
    <location>
        <begin position="65"/>
        <end position="76"/>
    </location>
</feature>
<reference evidence="2" key="1">
    <citation type="submission" date="2021-06" db="EMBL/GenBank/DDBJ databases">
        <authorList>
            <person name="Kallberg Y."/>
            <person name="Tangrot J."/>
            <person name="Rosling A."/>
        </authorList>
    </citation>
    <scope>NUCLEOTIDE SEQUENCE</scope>
    <source>
        <strain evidence="2">MA453B</strain>
    </source>
</reference>
<dbReference type="Proteomes" id="UP000789405">
    <property type="component" value="Unassembled WGS sequence"/>
</dbReference>
<evidence type="ECO:0000256" key="1">
    <source>
        <dbReference type="SAM" id="MobiDB-lite"/>
    </source>
</evidence>
<sequence length="133" mass="14949">MLKKSFLELAIEPDKQDSDNEKLASTTPVASLELAVELDSDNEEPENNIKLDENDDYQSDQGDDTEFKDPEDDSTKDATTNLIQELFNRGFVNNSLTCALPIEKPYYSAKIYPKICYLCDNFKIPNIATSKGS</sequence>
<name>A0A9N9HNU9_9GLOM</name>
<proteinExistence type="predicted"/>
<feature type="region of interest" description="Disordered" evidence="1">
    <location>
        <begin position="37"/>
        <end position="77"/>
    </location>
</feature>
<comment type="caution">
    <text evidence="2">The sequence shown here is derived from an EMBL/GenBank/DDBJ whole genome shotgun (WGS) entry which is preliminary data.</text>
</comment>
<protein>
    <submittedName>
        <fullName evidence="2">26620_t:CDS:1</fullName>
    </submittedName>
</protein>
<feature type="compositionally biased region" description="Acidic residues" evidence="1">
    <location>
        <begin position="53"/>
        <end position="64"/>
    </location>
</feature>
<dbReference type="AlphaFoldDB" id="A0A9N9HNU9"/>
<dbReference type="EMBL" id="CAJVPY010008619">
    <property type="protein sequence ID" value="CAG8698431.1"/>
    <property type="molecule type" value="Genomic_DNA"/>
</dbReference>
<evidence type="ECO:0000313" key="3">
    <source>
        <dbReference type="Proteomes" id="UP000789405"/>
    </source>
</evidence>
<accession>A0A9N9HNU9</accession>
<keyword evidence="3" id="KW-1185">Reference proteome</keyword>